<dbReference type="GO" id="GO:0005615">
    <property type="term" value="C:extracellular space"/>
    <property type="evidence" value="ECO:0007669"/>
    <property type="project" value="TreeGrafter"/>
</dbReference>
<dbReference type="AlphaFoldDB" id="A0A7J6B7B6"/>
<keyword evidence="6" id="KW-1185">Reference proteome</keyword>
<name>A0A7J6B7B6_AMEME</name>
<evidence type="ECO:0000259" key="4">
    <source>
        <dbReference type="SMART" id="SM00043"/>
    </source>
</evidence>
<gene>
    <name evidence="5" type="ORF">AMELA_G00044380</name>
</gene>
<keyword evidence="2" id="KW-1015">Disulfide bond</keyword>
<dbReference type="FunFam" id="3.10.450.10:FF:000004">
    <property type="entry name" value="Cystatin C"/>
    <property type="match status" value="1"/>
</dbReference>
<feature type="transmembrane region" description="Helical" evidence="3">
    <location>
        <begin position="41"/>
        <end position="62"/>
    </location>
</feature>
<dbReference type="Proteomes" id="UP000593565">
    <property type="component" value="Unassembled WGS sequence"/>
</dbReference>
<keyword evidence="3" id="KW-0812">Transmembrane</keyword>
<dbReference type="InterPro" id="IPR046350">
    <property type="entry name" value="Cystatin_sf"/>
</dbReference>
<dbReference type="CDD" id="cd00042">
    <property type="entry name" value="CY"/>
    <property type="match status" value="1"/>
</dbReference>
<dbReference type="SUPFAM" id="SSF54403">
    <property type="entry name" value="Cystatin/monellin"/>
    <property type="match status" value="1"/>
</dbReference>
<sequence>MTHAPPTKSAHCLCNGVYSVHIHCIFSAATVLDSSDLNANMFLKVVAPLLAVFLALASAGLLGGPTDVDINRDDVQNALQFAVSEHNKASNDAFVSQVSKVIKAQIQVVSGVNYIFTVELVRTACRKGGVEKVCPTLKNPDPAVPHECRLKVWNQPWTGTIKLVENTCL</sequence>
<dbReference type="EMBL" id="JAAGNN010000004">
    <property type="protein sequence ID" value="KAF4089971.1"/>
    <property type="molecule type" value="Genomic_DNA"/>
</dbReference>
<proteinExistence type="inferred from homology"/>
<dbReference type="PANTHER" id="PTHR46186:SF12">
    <property type="entry name" value="CYSTATIN C (AMYLOID ANGIOPATHY AND CEREBRAL HEMORRHAGE)-RELATED"/>
    <property type="match status" value="1"/>
</dbReference>
<comment type="caution">
    <text evidence="5">The sequence shown here is derived from an EMBL/GenBank/DDBJ whole genome shotgun (WGS) entry which is preliminary data.</text>
</comment>
<keyword evidence="3" id="KW-1133">Transmembrane helix</keyword>
<organism evidence="5 6">
    <name type="scientific">Ameiurus melas</name>
    <name type="common">Black bullhead</name>
    <name type="synonym">Silurus melas</name>
    <dbReference type="NCBI Taxonomy" id="219545"/>
    <lineage>
        <taxon>Eukaryota</taxon>
        <taxon>Metazoa</taxon>
        <taxon>Chordata</taxon>
        <taxon>Craniata</taxon>
        <taxon>Vertebrata</taxon>
        <taxon>Euteleostomi</taxon>
        <taxon>Actinopterygii</taxon>
        <taxon>Neopterygii</taxon>
        <taxon>Teleostei</taxon>
        <taxon>Ostariophysi</taxon>
        <taxon>Siluriformes</taxon>
        <taxon>Ictaluridae</taxon>
        <taxon>Ameiurus</taxon>
    </lineage>
</organism>
<accession>A0A7J6B7B6</accession>
<dbReference type="Gene3D" id="3.10.450.10">
    <property type="match status" value="1"/>
</dbReference>
<feature type="domain" description="Cystatin" evidence="4">
    <location>
        <begin position="60"/>
        <end position="169"/>
    </location>
</feature>
<dbReference type="GO" id="GO:0005737">
    <property type="term" value="C:cytoplasm"/>
    <property type="evidence" value="ECO:0007669"/>
    <property type="project" value="TreeGrafter"/>
</dbReference>
<protein>
    <recommendedName>
        <fullName evidence="4">Cystatin domain-containing protein</fullName>
    </recommendedName>
</protein>
<evidence type="ECO:0000313" key="6">
    <source>
        <dbReference type="Proteomes" id="UP000593565"/>
    </source>
</evidence>
<dbReference type="PANTHER" id="PTHR46186">
    <property type="entry name" value="CYSTATIN"/>
    <property type="match status" value="1"/>
</dbReference>
<dbReference type="InterPro" id="IPR000010">
    <property type="entry name" value="Cystatin_dom"/>
</dbReference>
<evidence type="ECO:0000256" key="1">
    <source>
        <dbReference type="ARBA" id="ARBA00009403"/>
    </source>
</evidence>
<evidence type="ECO:0000313" key="5">
    <source>
        <dbReference type="EMBL" id="KAF4089971.1"/>
    </source>
</evidence>
<reference evidence="5 6" key="1">
    <citation type="submission" date="2020-02" db="EMBL/GenBank/DDBJ databases">
        <title>A chromosome-scale genome assembly of the black bullhead catfish (Ameiurus melas).</title>
        <authorList>
            <person name="Wen M."/>
            <person name="Zham M."/>
            <person name="Cabau C."/>
            <person name="Klopp C."/>
            <person name="Donnadieu C."/>
            <person name="Roques C."/>
            <person name="Bouchez O."/>
            <person name="Lampietro C."/>
            <person name="Jouanno E."/>
            <person name="Herpin A."/>
            <person name="Louis A."/>
            <person name="Berthelot C."/>
            <person name="Parey E."/>
            <person name="Roest-Crollius H."/>
            <person name="Braasch I."/>
            <person name="Postlethwait J."/>
            <person name="Robinson-Rechavi M."/>
            <person name="Echchiki A."/>
            <person name="Begum T."/>
            <person name="Montfort J."/>
            <person name="Schartl M."/>
            <person name="Bobe J."/>
            <person name="Guiguen Y."/>
        </authorList>
    </citation>
    <scope>NUCLEOTIDE SEQUENCE [LARGE SCALE GENOMIC DNA]</scope>
    <source>
        <strain evidence="5">M_S1</strain>
        <tissue evidence="5">Blood</tissue>
    </source>
</reference>
<dbReference type="Pfam" id="PF00031">
    <property type="entry name" value="Cystatin"/>
    <property type="match status" value="1"/>
</dbReference>
<comment type="similarity">
    <text evidence="1">Belongs to the cystatin family.</text>
</comment>
<dbReference type="SMART" id="SM00043">
    <property type="entry name" value="CY"/>
    <property type="match status" value="1"/>
</dbReference>
<evidence type="ECO:0000256" key="3">
    <source>
        <dbReference type="SAM" id="Phobius"/>
    </source>
</evidence>
<dbReference type="GO" id="GO:0031982">
    <property type="term" value="C:vesicle"/>
    <property type="evidence" value="ECO:0007669"/>
    <property type="project" value="TreeGrafter"/>
</dbReference>
<dbReference type="GO" id="GO:0004869">
    <property type="term" value="F:cysteine-type endopeptidase inhibitor activity"/>
    <property type="evidence" value="ECO:0007669"/>
    <property type="project" value="InterPro"/>
</dbReference>
<evidence type="ECO:0000256" key="2">
    <source>
        <dbReference type="ARBA" id="ARBA00023157"/>
    </source>
</evidence>
<keyword evidence="3" id="KW-0472">Membrane</keyword>